<evidence type="ECO:0000259" key="1">
    <source>
        <dbReference type="Pfam" id="PF07700"/>
    </source>
</evidence>
<dbReference type="SUPFAM" id="SSF111126">
    <property type="entry name" value="Ligand-binding domain in the NO signalling and Golgi transport"/>
    <property type="match status" value="1"/>
</dbReference>
<organism evidence="2 3">
    <name type="scientific">Roseinatronobacter bogoriensis subsp. barguzinensis</name>
    <dbReference type="NCBI Taxonomy" id="441209"/>
    <lineage>
        <taxon>Bacteria</taxon>
        <taxon>Pseudomonadati</taxon>
        <taxon>Pseudomonadota</taxon>
        <taxon>Alphaproteobacteria</taxon>
        <taxon>Rhodobacterales</taxon>
        <taxon>Paracoccaceae</taxon>
        <taxon>Roseinatronobacter</taxon>
    </lineage>
</organism>
<dbReference type="InterPro" id="IPR024096">
    <property type="entry name" value="NO_sig/Golgi_transp_ligand-bd"/>
</dbReference>
<keyword evidence="3" id="KW-1185">Reference proteome</keyword>
<dbReference type="InterPro" id="IPR011644">
    <property type="entry name" value="Heme_NO-bd"/>
</dbReference>
<dbReference type="OrthoDB" id="7266652at2"/>
<dbReference type="Pfam" id="PF07700">
    <property type="entry name" value="HNOB"/>
    <property type="match status" value="1"/>
</dbReference>
<gene>
    <name evidence="2" type="ORF">BG454_07850</name>
</gene>
<sequence>MKGIVFVELIRMAETVIGESAVDDILDQCDLSTDGAYSTVGNYPCSEMIALVEAFSRHTGTPSAELQRMFGKWMHEHFVSSYPAFFTDKPDALAMLAAIEDEVHVEVRKLYPEAELPRFETERLGADALRMTYRSPRPLYDFCHGLVEGCIDHFGHRADIRREHLSDTKEHACAFTINLRA</sequence>
<protein>
    <submittedName>
        <fullName evidence="2">Guanylate cyclase</fullName>
    </submittedName>
</protein>
<reference evidence="2 3" key="1">
    <citation type="submission" date="2017-11" db="EMBL/GenBank/DDBJ databases">
        <title>Revised Sequence and Annotation of the Rhodobaca barguzinensis strain alga05 Genome.</title>
        <authorList>
            <person name="Kopejtka K."/>
            <person name="Tomasch J.M."/>
            <person name="Bunk B."/>
            <person name="Koblizek M."/>
        </authorList>
    </citation>
    <scope>NUCLEOTIDE SEQUENCE [LARGE SCALE GENOMIC DNA]</scope>
    <source>
        <strain evidence="3">alga05</strain>
    </source>
</reference>
<evidence type="ECO:0000313" key="3">
    <source>
        <dbReference type="Proteomes" id="UP000228948"/>
    </source>
</evidence>
<feature type="domain" description="Heme NO-binding" evidence="1">
    <location>
        <begin position="2"/>
        <end position="161"/>
    </location>
</feature>
<dbReference type="GO" id="GO:0020037">
    <property type="term" value="F:heme binding"/>
    <property type="evidence" value="ECO:0007669"/>
    <property type="project" value="InterPro"/>
</dbReference>
<dbReference type="EMBL" id="CP024899">
    <property type="protein sequence ID" value="ATX65751.1"/>
    <property type="molecule type" value="Genomic_DNA"/>
</dbReference>
<proteinExistence type="predicted"/>
<dbReference type="KEGG" id="rbg:BG454_07850"/>
<dbReference type="Proteomes" id="UP000228948">
    <property type="component" value="Chromosome"/>
</dbReference>
<name>A0A2K8K8H6_9RHOB</name>
<dbReference type="Gene3D" id="3.90.1520.10">
    <property type="entry name" value="H-NOX domain"/>
    <property type="match status" value="1"/>
</dbReference>
<dbReference type="AlphaFoldDB" id="A0A2K8K8H6"/>
<dbReference type="STRING" id="441209.GCA_001870665_01347"/>
<dbReference type="InterPro" id="IPR038158">
    <property type="entry name" value="H-NOX_domain_sf"/>
</dbReference>
<accession>A0A2K8K8H6</accession>
<evidence type="ECO:0000313" key="2">
    <source>
        <dbReference type="EMBL" id="ATX65751.1"/>
    </source>
</evidence>
<dbReference type="RefSeq" id="WP_071480300.1">
    <property type="nucleotide sequence ID" value="NZ_CP024899.1"/>
</dbReference>